<dbReference type="PANTHER" id="PTHR11014">
    <property type="entry name" value="PEPTIDASE M20 FAMILY MEMBER"/>
    <property type="match status" value="1"/>
</dbReference>
<keyword evidence="4" id="KW-1185">Reference proteome</keyword>
<feature type="domain" description="Peptidase M20 dimerisation" evidence="2">
    <location>
        <begin position="268"/>
        <end position="364"/>
    </location>
</feature>
<comment type="caution">
    <text evidence="3">The sequence shown here is derived from an EMBL/GenBank/DDBJ whole genome shotgun (WGS) entry which is preliminary data.</text>
</comment>
<dbReference type="EC" id="3.5.1.47" evidence="3"/>
<dbReference type="SUPFAM" id="SSF53187">
    <property type="entry name" value="Zn-dependent exopeptidases"/>
    <property type="match status" value="1"/>
</dbReference>
<evidence type="ECO:0000259" key="2">
    <source>
        <dbReference type="Pfam" id="PF07687"/>
    </source>
</evidence>
<feature type="region of interest" description="Disordered" evidence="1">
    <location>
        <begin position="1"/>
        <end position="55"/>
    </location>
</feature>
<dbReference type="Gene3D" id="3.40.630.10">
    <property type="entry name" value="Zn peptidases"/>
    <property type="match status" value="1"/>
</dbReference>
<dbReference type="Gene3D" id="3.30.70.360">
    <property type="match status" value="1"/>
</dbReference>
<name>A0A7K0C3K2_9ACTN</name>
<reference evidence="3 4" key="1">
    <citation type="submission" date="2019-10" db="EMBL/GenBank/DDBJ databases">
        <title>Actinomadura rubteroloni sp. nov. and Actinomadura macrotermitis sp. nov., isolated from the gut of fungus growing-termite Macrotermes natalensis.</title>
        <authorList>
            <person name="Benndorf R."/>
            <person name="Martin K."/>
            <person name="Kuefner M."/>
            <person name="De Beer W."/>
            <person name="Kaster A.-K."/>
            <person name="Vollmers J."/>
            <person name="Poulsen M."/>
            <person name="Beemelmanns C."/>
        </authorList>
    </citation>
    <scope>NUCLEOTIDE SEQUENCE [LARGE SCALE GENOMIC DNA]</scope>
    <source>
        <strain evidence="3 4">RB68</strain>
    </source>
</reference>
<evidence type="ECO:0000313" key="4">
    <source>
        <dbReference type="Proteomes" id="UP000487268"/>
    </source>
</evidence>
<sequence length="486" mass="50058">MAGAEGPAEPAGSGGSPEPGEPGNDQTSGRAPFGSALAQGAHMTHPGPGVMPGLEPAALEAEAGGAPAPRAGEPAGAALQPQLDAFLARHEERLIGFRRDLHMHPELGYAEYRTTGRIVDALVAAGLKPQVLPGGTGLFCDIGPEDGHTVALRADIDALPLQDEKEGVPYRSTVPGVAHACGHDVHTTMVLGAGLFLAQQAEAGLLPGRVRLLFQPAEETPGGALDVIAAGGLVGVDRAFALHCDPRVEVGGLGLRTGPITAACDKVYVKVTGPGGHTARPHLTADLVYALAKIVTELPAALSRRVDPRSSLSLVWGRVSAGSVANAIPDDGVAEGTVRCLDDEAWHRAPEMMKSLLASVASAYEVEATLDYVRGVPPTVNEAASVQMFRDAAAQVLGEDGAVPTPQSLGGEDFGWYLESVPGALARLGVRTPGSAVEYDLHRGDFDVDESCIAVGVRVLTATALTALWDGRRPGDAEPVQDASLA</sequence>
<dbReference type="RefSeq" id="WP_235959902.1">
    <property type="nucleotide sequence ID" value="NZ_WEGH01000003.1"/>
</dbReference>
<dbReference type="SUPFAM" id="SSF55031">
    <property type="entry name" value="Bacterial exopeptidase dimerisation domain"/>
    <property type="match status" value="1"/>
</dbReference>
<dbReference type="EMBL" id="WEGH01000003">
    <property type="protein sequence ID" value="MQY07394.1"/>
    <property type="molecule type" value="Genomic_DNA"/>
</dbReference>
<dbReference type="GO" id="GO:0050118">
    <property type="term" value="F:N-acetyldiaminopimelate deacetylase activity"/>
    <property type="evidence" value="ECO:0007669"/>
    <property type="project" value="UniProtKB-EC"/>
</dbReference>
<dbReference type="InterPro" id="IPR017439">
    <property type="entry name" value="Amidohydrolase"/>
</dbReference>
<dbReference type="InterPro" id="IPR036264">
    <property type="entry name" value="Bact_exopeptidase_dim_dom"/>
</dbReference>
<dbReference type="NCBIfam" id="TIGR01891">
    <property type="entry name" value="amidohydrolases"/>
    <property type="match status" value="1"/>
</dbReference>
<dbReference type="CDD" id="cd08014">
    <property type="entry name" value="M20_Acy1-like"/>
    <property type="match status" value="1"/>
</dbReference>
<dbReference type="Pfam" id="PF01546">
    <property type="entry name" value="Peptidase_M20"/>
    <property type="match status" value="1"/>
</dbReference>
<dbReference type="Pfam" id="PF07687">
    <property type="entry name" value="M20_dimer"/>
    <property type="match status" value="1"/>
</dbReference>
<keyword evidence="3" id="KW-0378">Hydrolase</keyword>
<evidence type="ECO:0000256" key="1">
    <source>
        <dbReference type="SAM" id="MobiDB-lite"/>
    </source>
</evidence>
<gene>
    <name evidence="3" type="ORF">ACRB68_54940</name>
</gene>
<dbReference type="AlphaFoldDB" id="A0A7K0C3K2"/>
<feature type="compositionally biased region" description="Low complexity" evidence="1">
    <location>
        <begin position="1"/>
        <end position="11"/>
    </location>
</feature>
<organism evidence="3 4">
    <name type="scientific">Actinomadura macrotermitis</name>
    <dbReference type="NCBI Taxonomy" id="2585200"/>
    <lineage>
        <taxon>Bacteria</taxon>
        <taxon>Bacillati</taxon>
        <taxon>Actinomycetota</taxon>
        <taxon>Actinomycetes</taxon>
        <taxon>Streptosporangiales</taxon>
        <taxon>Thermomonosporaceae</taxon>
        <taxon>Actinomadura</taxon>
    </lineage>
</organism>
<dbReference type="PANTHER" id="PTHR11014:SF63">
    <property type="entry name" value="METALLOPEPTIDASE, PUTATIVE (AFU_ORTHOLOGUE AFUA_6G09600)-RELATED"/>
    <property type="match status" value="1"/>
</dbReference>
<dbReference type="InterPro" id="IPR011650">
    <property type="entry name" value="Peptidase_M20_dimer"/>
</dbReference>
<proteinExistence type="predicted"/>
<evidence type="ECO:0000313" key="3">
    <source>
        <dbReference type="EMBL" id="MQY07394.1"/>
    </source>
</evidence>
<dbReference type="Proteomes" id="UP000487268">
    <property type="component" value="Unassembled WGS sequence"/>
</dbReference>
<accession>A0A7K0C3K2</accession>
<protein>
    <submittedName>
        <fullName evidence="3">N-acetyldiaminopimelate deacetylase</fullName>
        <ecNumber evidence="3">3.5.1.47</ecNumber>
    </submittedName>
</protein>
<dbReference type="InterPro" id="IPR002933">
    <property type="entry name" value="Peptidase_M20"/>
</dbReference>